<proteinExistence type="predicted"/>
<keyword evidence="2" id="KW-1185">Reference proteome</keyword>
<protein>
    <submittedName>
        <fullName evidence="1">Uncharacterized protein</fullName>
    </submittedName>
</protein>
<name>A0AAE8SNK4_9HYPO</name>
<gene>
    <name evidence="1" type="ORF">FTOL_11564</name>
</gene>
<reference evidence="1" key="1">
    <citation type="submission" date="2018-03" db="EMBL/GenBank/DDBJ databases">
        <authorList>
            <person name="Guldener U."/>
        </authorList>
    </citation>
    <scope>NUCLEOTIDE SEQUENCE</scope>
</reference>
<sequence length="137" mass="15665">MAVPELSDVLRFEAYKGEDSDSAFIEISWSQALRSRSATYYILDAKNTSKGNADTILYIQKPIYMDESSPDFLSKVPGATKEGDDWVVSITDRFQYGQKNAQGEQRFLVLQDKANKMYQKHWVSNTSPFYGPVQTFR</sequence>
<organism evidence="1 2">
    <name type="scientific">Fusarium torulosum</name>
    <dbReference type="NCBI Taxonomy" id="33205"/>
    <lineage>
        <taxon>Eukaryota</taxon>
        <taxon>Fungi</taxon>
        <taxon>Dikarya</taxon>
        <taxon>Ascomycota</taxon>
        <taxon>Pezizomycotina</taxon>
        <taxon>Sordariomycetes</taxon>
        <taxon>Hypocreomycetidae</taxon>
        <taxon>Hypocreales</taxon>
        <taxon>Nectriaceae</taxon>
        <taxon>Fusarium</taxon>
    </lineage>
</organism>
<evidence type="ECO:0000313" key="1">
    <source>
        <dbReference type="EMBL" id="SPJ85781.1"/>
    </source>
</evidence>
<comment type="caution">
    <text evidence="1">The sequence shown here is derived from an EMBL/GenBank/DDBJ whole genome shotgun (WGS) entry which is preliminary data.</text>
</comment>
<dbReference type="AlphaFoldDB" id="A0AAE8SNK4"/>
<accession>A0AAE8SNK4</accession>
<evidence type="ECO:0000313" key="2">
    <source>
        <dbReference type="Proteomes" id="UP001187734"/>
    </source>
</evidence>
<dbReference type="Proteomes" id="UP001187734">
    <property type="component" value="Unassembled WGS sequence"/>
</dbReference>
<dbReference type="EMBL" id="ONZP01000497">
    <property type="protein sequence ID" value="SPJ85781.1"/>
    <property type="molecule type" value="Genomic_DNA"/>
</dbReference>